<name>A0A378F8E5_KLEPN</name>
<evidence type="ECO:0000313" key="1">
    <source>
        <dbReference type="EMBL" id="STW40138.1"/>
    </source>
</evidence>
<dbReference type="AlphaFoldDB" id="A0A378F8E5"/>
<protein>
    <submittedName>
        <fullName evidence="1">Uncharacterized protein</fullName>
    </submittedName>
</protein>
<reference evidence="1 2" key="1">
    <citation type="submission" date="2018-06" db="EMBL/GenBank/DDBJ databases">
        <authorList>
            <consortium name="Pathogen Informatics"/>
            <person name="Doyle S."/>
        </authorList>
    </citation>
    <scope>NUCLEOTIDE SEQUENCE [LARGE SCALE GENOMIC DNA]</scope>
    <source>
        <strain evidence="1 2">NCTC9617</strain>
    </source>
</reference>
<sequence length="34" mass="3626">MWTPATGGQRVKEAKKYCTPNVIDAKTTSTASAL</sequence>
<proteinExistence type="predicted"/>
<accession>A0A378F8E5</accession>
<gene>
    <name evidence="1" type="ORF">NCTC9617_01673</name>
</gene>
<organism evidence="1 2">
    <name type="scientific">Klebsiella pneumoniae</name>
    <dbReference type="NCBI Taxonomy" id="573"/>
    <lineage>
        <taxon>Bacteria</taxon>
        <taxon>Pseudomonadati</taxon>
        <taxon>Pseudomonadota</taxon>
        <taxon>Gammaproteobacteria</taxon>
        <taxon>Enterobacterales</taxon>
        <taxon>Enterobacteriaceae</taxon>
        <taxon>Klebsiella/Raoultella group</taxon>
        <taxon>Klebsiella</taxon>
        <taxon>Klebsiella pneumoniae complex</taxon>
    </lineage>
</organism>
<evidence type="ECO:0000313" key="2">
    <source>
        <dbReference type="Proteomes" id="UP000255167"/>
    </source>
</evidence>
<dbReference type="Proteomes" id="UP000255167">
    <property type="component" value="Unassembled WGS sequence"/>
</dbReference>
<dbReference type="EMBL" id="UGNC01000004">
    <property type="protein sequence ID" value="STW40138.1"/>
    <property type="molecule type" value="Genomic_DNA"/>
</dbReference>